<organism evidence="1 2">
    <name type="scientific">Brachionus plicatilis</name>
    <name type="common">Marine rotifer</name>
    <name type="synonym">Brachionus muelleri</name>
    <dbReference type="NCBI Taxonomy" id="10195"/>
    <lineage>
        <taxon>Eukaryota</taxon>
        <taxon>Metazoa</taxon>
        <taxon>Spiralia</taxon>
        <taxon>Gnathifera</taxon>
        <taxon>Rotifera</taxon>
        <taxon>Eurotatoria</taxon>
        <taxon>Monogononta</taxon>
        <taxon>Pseudotrocha</taxon>
        <taxon>Ploima</taxon>
        <taxon>Brachionidae</taxon>
        <taxon>Brachionus</taxon>
    </lineage>
</organism>
<dbReference type="EMBL" id="REGN01007606">
    <property type="protein sequence ID" value="RNA05775.1"/>
    <property type="molecule type" value="Genomic_DNA"/>
</dbReference>
<name>A0A3M7Q467_BRAPC</name>
<accession>A0A3M7Q467</accession>
<proteinExistence type="predicted"/>
<dbReference type="Proteomes" id="UP000276133">
    <property type="component" value="Unassembled WGS sequence"/>
</dbReference>
<comment type="caution">
    <text evidence="1">The sequence shown here is derived from an EMBL/GenBank/DDBJ whole genome shotgun (WGS) entry which is preliminary data.</text>
</comment>
<evidence type="ECO:0000313" key="1">
    <source>
        <dbReference type="EMBL" id="RNA05775.1"/>
    </source>
</evidence>
<evidence type="ECO:0000313" key="2">
    <source>
        <dbReference type="Proteomes" id="UP000276133"/>
    </source>
</evidence>
<keyword evidence="2" id="KW-1185">Reference proteome</keyword>
<dbReference type="AlphaFoldDB" id="A0A3M7Q467"/>
<feature type="non-terminal residue" evidence="1">
    <location>
        <position position="68"/>
    </location>
</feature>
<gene>
    <name evidence="1" type="ORF">BpHYR1_006282</name>
</gene>
<sequence length="68" mass="7971">MKCSIIEEQTLFFNQPGALFKYSQKNVDQKPMKIFDLEERISRDLNAFIKKGIHINKKSITICIKLEP</sequence>
<reference evidence="1 2" key="1">
    <citation type="journal article" date="2018" name="Sci. Rep.">
        <title>Genomic signatures of local adaptation to the degree of environmental predictability in rotifers.</title>
        <authorList>
            <person name="Franch-Gras L."/>
            <person name="Hahn C."/>
            <person name="Garcia-Roger E.M."/>
            <person name="Carmona M.J."/>
            <person name="Serra M."/>
            <person name="Gomez A."/>
        </authorList>
    </citation>
    <scope>NUCLEOTIDE SEQUENCE [LARGE SCALE GENOMIC DNA]</scope>
    <source>
        <strain evidence="1">HYR1</strain>
    </source>
</reference>
<protein>
    <submittedName>
        <fullName evidence="1">Uncharacterized protein</fullName>
    </submittedName>
</protein>